<dbReference type="PROSITE" id="PS50062">
    <property type="entry name" value="BCL2_FAMILY"/>
    <property type="match status" value="1"/>
</dbReference>
<proteinExistence type="inferred from homology"/>
<dbReference type="SMART" id="SM00337">
    <property type="entry name" value="BCL"/>
    <property type="match status" value="1"/>
</dbReference>
<keyword evidence="4" id="KW-0053">Apoptosis</keyword>
<evidence type="ECO:0000313" key="10">
    <source>
        <dbReference type="RefSeq" id="XP_013783592.2"/>
    </source>
</evidence>
<evidence type="ECO:0000256" key="1">
    <source>
        <dbReference type="ARBA" id="ARBA00004167"/>
    </source>
</evidence>
<organism evidence="9 10">
    <name type="scientific">Limulus polyphemus</name>
    <name type="common">Atlantic horseshoe crab</name>
    <dbReference type="NCBI Taxonomy" id="6850"/>
    <lineage>
        <taxon>Eukaryota</taxon>
        <taxon>Metazoa</taxon>
        <taxon>Ecdysozoa</taxon>
        <taxon>Arthropoda</taxon>
        <taxon>Chelicerata</taxon>
        <taxon>Merostomata</taxon>
        <taxon>Xiphosura</taxon>
        <taxon>Limulidae</taxon>
        <taxon>Limulus</taxon>
    </lineage>
</organism>
<dbReference type="CDD" id="cd06845">
    <property type="entry name" value="Bcl-2_like"/>
    <property type="match status" value="1"/>
</dbReference>
<dbReference type="PANTHER" id="PTHR11256">
    <property type="entry name" value="BCL-2 RELATED"/>
    <property type="match status" value="1"/>
</dbReference>
<dbReference type="SUPFAM" id="SSF56854">
    <property type="entry name" value="Bcl-2 inhibitors of programmed cell death"/>
    <property type="match status" value="1"/>
</dbReference>
<comment type="similarity">
    <text evidence="2">Belongs to the Bcl-2 family.</text>
</comment>
<comment type="subcellular location">
    <subcellularLocation>
        <location evidence="1">Membrane</location>
        <topology evidence="1">Single-pass membrane protein</topology>
    </subcellularLocation>
</comment>
<keyword evidence="9" id="KW-1185">Reference proteome</keyword>
<dbReference type="RefSeq" id="XP_013783592.2">
    <property type="nucleotide sequence ID" value="XM_013928138.2"/>
</dbReference>
<feature type="transmembrane region" description="Helical" evidence="7">
    <location>
        <begin position="282"/>
        <end position="300"/>
    </location>
</feature>
<dbReference type="InterPro" id="IPR002475">
    <property type="entry name" value="Bcl2-like"/>
</dbReference>
<name>A0ABM1BK57_LIMPO</name>
<dbReference type="Gene3D" id="1.10.437.10">
    <property type="entry name" value="Blc2-like"/>
    <property type="match status" value="1"/>
</dbReference>
<evidence type="ECO:0000259" key="8">
    <source>
        <dbReference type="SMART" id="SM00337"/>
    </source>
</evidence>
<dbReference type="GeneID" id="106467762"/>
<dbReference type="InterPro" id="IPR026298">
    <property type="entry name" value="Bcl-2_fam"/>
</dbReference>
<keyword evidence="6 7" id="KW-0472">Membrane</keyword>
<keyword evidence="3 7" id="KW-0812">Transmembrane</keyword>
<accession>A0ABM1BK57</accession>
<evidence type="ECO:0000256" key="6">
    <source>
        <dbReference type="ARBA" id="ARBA00023136"/>
    </source>
</evidence>
<sequence>MVVEPELYYTSYAHLHRTRLFKVRSGSLLIMSSLPTNEFIDGYGSGQPPTVLESRKQSLSVIFPRPSLSGYAAGVETARVAHATGNRRRLSQVTRRLSKTIGWRTAVSQEEVISQAENLCVRFLRYKLRSFGSVHKKLKLNQLKSLSQIGGDPIMAEVCVQLRQLTQLLERQNPRLFQSVICSVGLKSLPNEMATINLFQAVADEIIRSEISWGRIVALYSVAGTLALDCIRLGRPEFVLGLIRGIGTVIEGDGAAWLVQQGGWEAILTRFKNSDRTNMADLLLFLTVSAFTLVLLMYLVT</sequence>
<evidence type="ECO:0000256" key="2">
    <source>
        <dbReference type="ARBA" id="ARBA00009458"/>
    </source>
</evidence>
<evidence type="ECO:0000313" key="9">
    <source>
        <dbReference type="Proteomes" id="UP000694941"/>
    </source>
</evidence>
<dbReference type="PRINTS" id="PR01862">
    <property type="entry name" value="BCL2FAMILY"/>
</dbReference>
<evidence type="ECO:0000256" key="7">
    <source>
        <dbReference type="SAM" id="Phobius"/>
    </source>
</evidence>
<gene>
    <name evidence="10" type="primary">LOC106467762</name>
</gene>
<dbReference type="Pfam" id="PF00452">
    <property type="entry name" value="Bcl-2"/>
    <property type="match status" value="1"/>
</dbReference>
<dbReference type="PANTHER" id="PTHR11256:SF48">
    <property type="entry name" value="BCL-2-RELATED OVARIAN KILLER PROTEIN"/>
    <property type="match status" value="1"/>
</dbReference>
<protein>
    <submittedName>
        <fullName evidence="10">Bcl-2-related ovarian killer protein homolog B-like isoform X1</fullName>
    </submittedName>
</protein>
<reference evidence="10" key="1">
    <citation type="submission" date="2025-08" db="UniProtKB">
        <authorList>
            <consortium name="RefSeq"/>
        </authorList>
    </citation>
    <scope>IDENTIFICATION</scope>
    <source>
        <tissue evidence="10">Muscle</tissue>
    </source>
</reference>
<dbReference type="InterPro" id="IPR046371">
    <property type="entry name" value="Bcl-2_BH1-3"/>
</dbReference>
<evidence type="ECO:0000256" key="5">
    <source>
        <dbReference type="ARBA" id="ARBA00022989"/>
    </source>
</evidence>
<dbReference type="InterPro" id="IPR036834">
    <property type="entry name" value="Bcl-2-like_sf"/>
</dbReference>
<evidence type="ECO:0000256" key="3">
    <source>
        <dbReference type="ARBA" id="ARBA00022692"/>
    </source>
</evidence>
<dbReference type="Proteomes" id="UP000694941">
    <property type="component" value="Unplaced"/>
</dbReference>
<evidence type="ECO:0000256" key="4">
    <source>
        <dbReference type="ARBA" id="ARBA00022703"/>
    </source>
</evidence>
<feature type="domain" description="Bcl-2 Bcl-2 homology region 1-3" evidence="8">
    <location>
        <begin position="162"/>
        <end position="264"/>
    </location>
</feature>
<keyword evidence="5 7" id="KW-1133">Transmembrane helix</keyword>